<dbReference type="KEGG" id="glj:GKIL_0982"/>
<dbReference type="InterPro" id="IPR036390">
    <property type="entry name" value="WH_DNA-bd_sf"/>
</dbReference>
<evidence type="ECO:0000256" key="3">
    <source>
        <dbReference type="ARBA" id="ARBA00023125"/>
    </source>
</evidence>
<dbReference type="FunFam" id="1.10.10.10:FF:000001">
    <property type="entry name" value="LysR family transcriptional regulator"/>
    <property type="match status" value="1"/>
</dbReference>
<dbReference type="CDD" id="cd08422">
    <property type="entry name" value="PBP2_CrgA_like"/>
    <property type="match status" value="1"/>
</dbReference>
<proteinExistence type="inferred from homology"/>
<dbReference type="PANTHER" id="PTHR30537">
    <property type="entry name" value="HTH-TYPE TRANSCRIPTIONAL REGULATOR"/>
    <property type="match status" value="1"/>
</dbReference>
<dbReference type="InterPro" id="IPR000847">
    <property type="entry name" value="LysR_HTH_N"/>
</dbReference>
<dbReference type="PROSITE" id="PS50931">
    <property type="entry name" value="HTH_LYSR"/>
    <property type="match status" value="1"/>
</dbReference>
<dbReference type="AlphaFoldDB" id="U5QEC4"/>
<evidence type="ECO:0000256" key="2">
    <source>
        <dbReference type="ARBA" id="ARBA00023015"/>
    </source>
</evidence>
<dbReference type="GO" id="GO:0003700">
    <property type="term" value="F:DNA-binding transcription factor activity"/>
    <property type="evidence" value="ECO:0007669"/>
    <property type="project" value="InterPro"/>
</dbReference>
<dbReference type="InterPro" id="IPR036388">
    <property type="entry name" value="WH-like_DNA-bd_sf"/>
</dbReference>
<keyword evidence="7" id="KW-1185">Reference proteome</keyword>
<organism evidence="6 7">
    <name type="scientific">Gloeobacter kilaueensis (strain ATCC BAA-2537 / CCAP 1431/1 / ULC 316 / JS1)</name>
    <dbReference type="NCBI Taxonomy" id="1183438"/>
    <lineage>
        <taxon>Bacteria</taxon>
        <taxon>Bacillati</taxon>
        <taxon>Cyanobacteriota</taxon>
        <taxon>Cyanophyceae</taxon>
        <taxon>Gloeobacterales</taxon>
        <taxon>Gloeobacteraceae</taxon>
        <taxon>Gloeobacter</taxon>
    </lineage>
</organism>
<dbReference type="RefSeq" id="WP_023172292.1">
    <property type="nucleotide sequence ID" value="NC_022600.1"/>
</dbReference>
<dbReference type="eggNOG" id="COG0583">
    <property type="taxonomic scope" value="Bacteria"/>
</dbReference>
<keyword evidence="3" id="KW-0238">DNA-binding</keyword>
<keyword evidence="2" id="KW-0805">Transcription regulation</keyword>
<dbReference type="HOGENOM" id="CLU_039613_16_2_3"/>
<evidence type="ECO:0000256" key="1">
    <source>
        <dbReference type="ARBA" id="ARBA00009437"/>
    </source>
</evidence>
<dbReference type="Gene3D" id="3.40.190.290">
    <property type="match status" value="1"/>
</dbReference>
<protein>
    <submittedName>
        <fullName evidence="6">LysR family transcriptional regulator</fullName>
    </submittedName>
</protein>
<dbReference type="Pfam" id="PF03466">
    <property type="entry name" value="LysR_substrate"/>
    <property type="match status" value="1"/>
</dbReference>
<name>U5QEC4_GLOK1</name>
<dbReference type="EMBL" id="CP003587">
    <property type="protein sequence ID" value="AGY57228.1"/>
    <property type="molecule type" value="Genomic_DNA"/>
</dbReference>
<feature type="domain" description="HTH lysR-type" evidence="5">
    <location>
        <begin position="1"/>
        <end position="59"/>
    </location>
</feature>
<evidence type="ECO:0000259" key="5">
    <source>
        <dbReference type="PROSITE" id="PS50931"/>
    </source>
</evidence>
<accession>U5QEC4</accession>
<dbReference type="SUPFAM" id="SSF53850">
    <property type="entry name" value="Periplasmic binding protein-like II"/>
    <property type="match status" value="1"/>
</dbReference>
<dbReference type="Pfam" id="PF00126">
    <property type="entry name" value="HTH_1"/>
    <property type="match status" value="1"/>
</dbReference>
<dbReference type="SUPFAM" id="SSF46785">
    <property type="entry name" value="Winged helix' DNA-binding domain"/>
    <property type="match status" value="1"/>
</dbReference>
<dbReference type="Proteomes" id="UP000017396">
    <property type="component" value="Chromosome"/>
</dbReference>
<dbReference type="OrthoDB" id="9786526at2"/>
<comment type="similarity">
    <text evidence="1">Belongs to the LysR transcriptional regulatory family.</text>
</comment>
<evidence type="ECO:0000256" key="4">
    <source>
        <dbReference type="ARBA" id="ARBA00023163"/>
    </source>
</evidence>
<reference evidence="6 7" key="1">
    <citation type="journal article" date="2013" name="PLoS ONE">
        <title>Cultivation and Complete Genome Sequencing of Gloeobacter kilaueensis sp. nov., from a Lava Cave in Kilauea Caldera, Hawai'i.</title>
        <authorList>
            <person name="Saw J.H."/>
            <person name="Schatz M."/>
            <person name="Brown M.V."/>
            <person name="Kunkel D.D."/>
            <person name="Foster J.S."/>
            <person name="Shick H."/>
            <person name="Christensen S."/>
            <person name="Hou S."/>
            <person name="Wan X."/>
            <person name="Donachie S.P."/>
        </authorList>
    </citation>
    <scope>NUCLEOTIDE SEQUENCE [LARGE SCALE GENOMIC DNA]</scope>
    <source>
        <strain evidence="7">JS</strain>
    </source>
</reference>
<dbReference type="Gene3D" id="1.10.10.10">
    <property type="entry name" value="Winged helix-like DNA-binding domain superfamily/Winged helix DNA-binding domain"/>
    <property type="match status" value="1"/>
</dbReference>
<dbReference type="InterPro" id="IPR058163">
    <property type="entry name" value="LysR-type_TF_proteobact-type"/>
</dbReference>
<dbReference type="GO" id="GO:0043565">
    <property type="term" value="F:sequence-specific DNA binding"/>
    <property type="evidence" value="ECO:0007669"/>
    <property type="project" value="TreeGrafter"/>
</dbReference>
<dbReference type="STRING" id="1183438.GKIL_0982"/>
<evidence type="ECO:0000313" key="6">
    <source>
        <dbReference type="EMBL" id="AGY57228.1"/>
    </source>
</evidence>
<dbReference type="GO" id="GO:0006351">
    <property type="term" value="P:DNA-templated transcription"/>
    <property type="evidence" value="ECO:0007669"/>
    <property type="project" value="TreeGrafter"/>
</dbReference>
<dbReference type="PANTHER" id="PTHR30537:SF35">
    <property type="entry name" value="TRANSCRIPTIONAL REGULATORY PROTEIN"/>
    <property type="match status" value="1"/>
</dbReference>
<gene>
    <name evidence="6" type="primary">cysB</name>
    <name evidence="6" type="ORF">GKIL_0982</name>
</gene>
<evidence type="ECO:0000313" key="7">
    <source>
        <dbReference type="Proteomes" id="UP000017396"/>
    </source>
</evidence>
<sequence length="299" mass="34014">MDTLTSIKVLRQVVELGSFVAAAERLNLSTAMVSKHVMHLERNLGTRLLNRTSRHLSLTEAGTIYYEHCREMLDNLEMVEAQVRQSTGVVRGALKISAPVWFANPLFTKILAEYRSQYPDVLLDLNLNDRIVNLAEEGFDLALRVSHDDLRSSLPTRRICPIQFMLVGSPDYFQRNGRPKNLDELAKHTGISYYYSQFADQLFFDSSDRREMVKLAVSLRTNNTIMEYQAASAGIGLALLPEWLIKDDLTSQRLEMLDLGHIGSTASLWAVYASRRYLSPRIETFLGFLVERFSSTTEL</sequence>
<keyword evidence="4" id="KW-0804">Transcription</keyword>
<dbReference type="InterPro" id="IPR005119">
    <property type="entry name" value="LysR_subst-bd"/>
</dbReference>